<keyword evidence="3" id="KW-1185">Reference proteome</keyword>
<comment type="caution">
    <text evidence="2">The sequence shown here is derived from an EMBL/GenBank/DDBJ whole genome shotgun (WGS) entry which is preliminary data.</text>
</comment>
<dbReference type="GO" id="GO:0032259">
    <property type="term" value="P:methylation"/>
    <property type="evidence" value="ECO:0007669"/>
    <property type="project" value="UniProtKB-KW"/>
</dbReference>
<dbReference type="Gene3D" id="3.40.50.150">
    <property type="entry name" value="Vaccinia Virus protein VP39"/>
    <property type="match status" value="1"/>
</dbReference>
<dbReference type="InterPro" id="IPR052514">
    <property type="entry name" value="SAM-dependent_MTase"/>
</dbReference>
<dbReference type="GO" id="GO:0008168">
    <property type="term" value="F:methyltransferase activity"/>
    <property type="evidence" value="ECO:0007669"/>
    <property type="project" value="UniProtKB-KW"/>
</dbReference>
<dbReference type="EMBL" id="JAEUAK010000021">
    <property type="protein sequence ID" value="MBW9056657.1"/>
    <property type="molecule type" value="Genomic_DNA"/>
</dbReference>
<dbReference type="InterPro" id="IPR029063">
    <property type="entry name" value="SAM-dependent_MTases_sf"/>
</dbReference>
<evidence type="ECO:0000313" key="3">
    <source>
        <dbReference type="Proteomes" id="UP000717752"/>
    </source>
</evidence>
<dbReference type="Proteomes" id="UP000717752">
    <property type="component" value="Unassembled WGS sequence"/>
</dbReference>
<dbReference type="InterPro" id="IPR006342">
    <property type="entry name" value="FkbM_mtfrase"/>
</dbReference>
<accession>A0ABS7H398</accession>
<dbReference type="RefSeq" id="WP_220338049.1">
    <property type="nucleotide sequence ID" value="NZ_JAEUAK010000021.1"/>
</dbReference>
<organism evidence="2 3">
    <name type="scientific">Rhizobium mesosinicum</name>
    <dbReference type="NCBI Taxonomy" id="335017"/>
    <lineage>
        <taxon>Bacteria</taxon>
        <taxon>Pseudomonadati</taxon>
        <taxon>Pseudomonadota</taxon>
        <taxon>Alphaproteobacteria</taxon>
        <taxon>Hyphomicrobiales</taxon>
        <taxon>Rhizobiaceae</taxon>
        <taxon>Rhizobium/Agrobacterium group</taxon>
        <taxon>Rhizobium</taxon>
    </lineage>
</organism>
<keyword evidence="2" id="KW-0489">Methyltransferase</keyword>
<gene>
    <name evidence="2" type="ORF">JNB85_30025</name>
</gene>
<feature type="domain" description="Methyltransferase FkbM" evidence="1">
    <location>
        <begin position="78"/>
        <end position="247"/>
    </location>
</feature>
<dbReference type="PANTHER" id="PTHR34203:SF15">
    <property type="entry name" value="SLL1173 PROTEIN"/>
    <property type="match status" value="1"/>
</dbReference>
<dbReference type="PANTHER" id="PTHR34203">
    <property type="entry name" value="METHYLTRANSFERASE, FKBM FAMILY PROTEIN"/>
    <property type="match status" value="1"/>
</dbReference>
<dbReference type="NCBIfam" id="TIGR01444">
    <property type="entry name" value="fkbM_fam"/>
    <property type="match status" value="1"/>
</dbReference>
<protein>
    <submittedName>
        <fullName evidence="2">FkbM family methyltransferase</fullName>
    </submittedName>
</protein>
<dbReference type="SUPFAM" id="SSF53335">
    <property type="entry name" value="S-adenosyl-L-methionine-dependent methyltransferases"/>
    <property type="match status" value="1"/>
</dbReference>
<dbReference type="Pfam" id="PF05050">
    <property type="entry name" value="Methyltransf_21"/>
    <property type="match status" value="1"/>
</dbReference>
<proteinExistence type="predicted"/>
<keyword evidence="2" id="KW-0808">Transferase</keyword>
<name>A0ABS7H398_9HYPH</name>
<sequence length="281" mass="31012">MLATETKIKIARALSSVVLAWRRLFGQPEEVKVVRRGIVWSLDLREGIDFAIFLLGGFEVRTLTRYAQLIREGDVVLDIGANVGAHALPLAQLVGPSGRVISFEPTANAFRKQLANIALNPDLASRIEANQMMLMRDLKSALPSSIYSSWPLESADDLHGEHFGRLMSTDGATMNTVDLYVKSLGRRIDFIKLDVDGNELDVLLGAAEVLSTSRPQIMLELAPYVYAKSPEKFDEILNILWRNGYRIRSVESGKVLPQNADLVRKAIPQGGGMNVLAEPLS</sequence>
<evidence type="ECO:0000313" key="2">
    <source>
        <dbReference type="EMBL" id="MBW9056657.1"/>
    </source>
</evidence>
<reference evidence="2 3" key="1">
    <citation type="journal article" date="2021" name="MBio">
        <title>Poor Competitiveness of Bradyrhizobium in Pigeon Pea Root Colonization in Indian Soils.</title>
        <authorList>
            <person name="Chalasani D."/>
            <person name="Basu A."/>
            <person name="Pullabhotla S.V.S.R.N."/>
            <person name="Jorrin B."/>
            <person name="Neal A.L."/>
            <person name="Poole P.S."/>
            <person name="Podile A.R."/>
            <person name="Tkacz A."/>
        </authorList>
    </citation>
    <scope>NUCLEOTIDE SEQUENCE [LARGE SCALE GENOMIC DNA]</scope>
    <source>
        <strain evidence="2 3">HU56</strain>
    </source>
</reference>
<evidence type="ECO:0000259" key="1">
    <source>
        <dbReference type="Pfam" id="PF05050"/>
    </source>
</evidence>